<organism evidence="2 3">
    <name type="scientific">Prorocentrum cordatum</name>
    <dbReference type="NCBI Taxonomy" id="2364126"/>
    <lineage>
        <taxon>Eukaryota</taxon>
        <taxon>Sar</taxon>
        <taxon>Alveolata</taxon>
        <taxon>Dinophyceae</taxon>
        <taxon>Prorocentrales</taxon>
        <taxon>Prorocentraceae</taxon>
        <taxon>Prorocentrum</taxon>
    </lineage>
</organism>
<feature type="compositionally biased region" description="Basic residues" evidence="1">
    <location>
        <begin position="58"/>
        <end position="76"/>
    </location>
</feature>
<evidence type="ECO:0000313" key="3">
    <source>
        <dbReference type="Proteomes" id="UP001189429"/>
    </source>
</evidence>
<feature type="non-terminal residue" evidence="2">
    <location>
        <position position="1"/>
    </location>
</feature>
<feature type="region of interest" description="Disordered" evidence="1">
    <location>
        <begin position="17"/>
        <end position="121"/>
    </location>
</feature>
<accession>A0ABN9UN35</accession>
<evidence type="ECO:0000256" key="1">
    <source>
        <dbReference type="SAM" id="MobiDB-lite"/>
    </source>
</evidence>
<feature type="compositionally biased region" description="Basic and acidic residues" evidence="1">
    <location>
        <begin position="86"/>
        <end position="98"/>
    </location>
</feature>
<name>A0ABN9UN35_9DINO</name>
<comment type="caution">
    <text evidence="2">The sequence shown here is derived from an EMBL/GenBank/DDBJ whole genome shotgun (WGS) entry which is preliminary data.</text>
</comment>
<evidence type="ECO:0000313" key="2">
    <source>
        <dbReference type="EMBL" id="CAK0861221.1"/>
    </source>
</evidence>
<dbReference type="EMBL" id="CAUYUJ010016053">
    <property type="protein sequence ID" value="CAK0861221.1"/>
    <property type="molecule type" value="Genomic_DNA"/>
</dbReference>
<sequence>GHARCAEGGVCVRAGARGGALGGVARRHAGCGREERQPVGPRLALGRAGHGRREGVRRGRGRRRRARRAARGRGRQSRLAGLQRRPGGEGRRGHRDAGLEPADLQEGHECQRPAPHQAQLRPVRSTYRLRRRRDGVGVLHERQGGPGERARWPLHPACSAECVAGPGPRRQGADGAEGEPAGM</sequence>
<gene>
    <name evidence="2" type="ORF">PCOR1329_LOCUS49977</name>
</gene>
<keyword evidence="3" id="KW-1185">Reference proteome</keyword>
<feature type="region of interest" description="Disordered" evidence="1">
    <location>
        <begin position="163"/>
        <end position="183"/>
    </location>
</feature>
<protein>
    <submittedName>
        <fullName evidence="2">Uncharacterized protein</fullName>
    </submittedName>
</protein>
<dbReference type="Proteomes" id="UP001189429">
    <property type="component" value="Unassembled WGS sequence"/>
</dbReference>
<proteinExistence type="predicted"/>
<feature type="non-terminal residue" evidence="2">
    <location>
        <position position="183"/>
    </location>
</feature>
<reference evidence="2" key="1">
    <citation type="submission" date="2023-10" db="EMBL/GenBank/DDBJ databases">
        <authorList>
            <person name="Chen Y."/>
            <person name="Shah S."/>
            <person name="Dougan E. K."/>
            <person name="Thang M."/>
            <person name="Chan C."/>
        </authorList>
    </citation>
    <scope>NUCLEOTIDE SEQUENCE [LARGE SCALE GENOMIC DNA]</scope>
</reference>